<comment type="caution">
    <text evidence="1">The sequence shown here is derived from an EMBL/GenBank/DDBJ whole genome shotgun (WGS) entry which is preliminary data.</text>
</comment>
<evidence type="ECO:0000313" key="2">
    <source>
        <dbReference type="Proteomes" id="UP001239111"/>
    </source>
</evidence>
<dbReference type="EMBL" id="CM056743">
    <property type="protein sequence ID" value="KAJ8672650.1"/>
    <property type="molecule type" value="Genomic_DNA"/>
</dbReference>
<accession>A0ACC2NN90</accession>
<proteinExistence type="predicted"/>
<protein>
    <submittedName>
        <fullName evidence="1">Uncharacterized protein</fullName>
    </submittedName>
</protein>
<keyword evidence="2" id="KW-1185">Reference proteome</keyword>
<reference evidence="1" key="1">
    <citation type="submission" date="2023-04" db="EMBL/GenBank/DDBJ databases">
        <title>A chromosome-level genome assembly of the parasitoid wasp Eretmocerus hayati.</title>
        <authorList>
            <person name="Zhong Y."/>
            <person name="Liu S."/>
            <person name="Liu Y."/>
        </authorList>
    </citation>
    <scope>NUCLEOTIDE SEQUENCE</scope>
    <source>
        <strain evidence="1">ZJU_SS_LIU_2023</strain>
    </source>
</reference>
<name>A0ACC2NN90_9HYME</name>
<gene>
    <name evidence="1" type="ORF">QAD02_003909</name>
</gene>
<evidence type="ECO:0000313" key="1">
    <source>
        <dbReference type="EMBL" id="KAJ8672650.1"/>
    </source>
</evidence>
<organism evidence="1 2">
    <name type="scientific">Eretmocerus hayati</name>
    <dbReference type="NCBI Taxonomy" id="131215"/>
    <lineage>
        <taxon>Eukaryota</taxon>
        <taxon>Metazoa</taxon>
        <taxon>Ecdysozoa</taxon>
        <taxon>Arthropoda</taxon>
        <taxon>Hexapoda</taxon>
        <taxon>Insecta</taxon>
        <taxon>Pterygota</taxon>
        <taxon>Neoptera</taxon>
        <taxon>Endopterygota</taxon>
        <taxon>Hymenoptera</taxon>
        <taxon>Apocrita</taxon>
        <taxon>Proctotrupomorpha</taxon>
        <taxon>Chalcidoidea</taxon>
        <taxon>Aphelinidae</taxon>
        <taxon>Aphelininae</taxon>
        <taxon>Eretmocerus</taxon>
    </lineage>
</organism>
<sequence length="122" mass="13980">MTKWNSLKIKWSKIIDDGLNDLNKIKHQGENTFDIAKKEWKVLREKGLHLIDEVKKTYLELKEHGKGVYAELKKMFELLEESLQHLKAAGHEAAVDAKDLLAELKKSMVEAESVADPKPSTR</sequence>
<dbReference type="Proteomes" id="UP001239111">
    <property type="component" value="Chromosome 3"/>
</dbReference>